<dbReference type="OrthoDB" id="4482242at2"/>
<reference evidence="2 3" key="1">
    <citation type="submission" date="2018-03" db="EMBL/GenBank/DDBJ databases">
        <title>Genomic Encyclopedia of Archaeal and Bacterial Type Strains, Phase II (KMG-II): from individual species to whole genera.</title>
        <authorList>
            <person name="Goeker M."/>
        </authorList>
    </citation>
    <scope>NUCLEOTIDE SEQUENCE [LARGE SCALE GENOMIC DNA]</scope>
    <source>
        <strain evidence="2 3">DSM 45348</strain>
    </source>
</reference>
<protein>
    <submittedName>
        <fullName evidence="2">Uncharacterized protein</fullName>
    </submittedName>
</protein>
<evidence type="ECO:0000256" key="1">
    <source>
        <dbReference type="SAM" id="Phobius"/>
    </source>
</evidence>
<gene>
    <name evidence="2" type="ORF">CLV70_104412</name>
</gene>
<accession>A0A2T0SBR2</accession>
<name>A0A2T0SBR2_9ACTN</name>
<keyword evidence="1" id="KW-1133">Transmembrane helix</keyword>
<keyword evidence="3" id="KW-1185">Reference proteome</keyword>
<comment type="caution">
    <text evidence="2">The sequence shown here is derived from an EMBL/GenBank/DDBJ whole genome shotgun (WGS) entry which is preliminary data.</text>
</comment>
<keyword evidence="1" id="KW-0812">Transmembrane</keyword>
<feature type="transmembrane region" description="Helical" evidence="1">
    <location>
        <begin position="31"/>
        <end position="58"/>
    </location>
</feature>
<dbReference type="RefSeq" id="WP_106126451.1">
    <property type="nucleotide sequence ID" value="NZ_PVZG01000004.1"/>
</dbReference>
<keyword evidence="1" id="KW-0472">Membrane</keyword>
<sequence length="68" mass="7571">MASDRRPLPSRDICRPTPHRPHRWLPGATAWLGWILFISIIMVSAGLITIAQGFVALLNEDFYQAPAG</sequence>
<dbReference type="EMBL" id="PVZG01000004">
    <property type="protein sequence ID" value="PRY30860.1"/>
    <property type="molecule type" value="Genomic_DNA"/>
</dbReference>
<evidence type="ECO:0000313" key="3">
    <source>
        <dbReference type="Proteomes" id="UP000239209"/>
    </source>
</evidence>
<dbReference type="Proteomes" id="UP000239209">
    <property type="component" value="Unassembled WGS sequence"/>
</dbReference>
<proteinExistence type="predicted"/>
<dbReference type="AlphaFoldDB" id="A0A2T0SBR2"/>
<evidence type="ECO:0000313" key="2">
    <source>
        <dbReference type="EMBL" id="PRY30860.1"/>
    </source>
</evidence>
<organism evidence="2 3">
    <name type="scientific">Pseudosporangium ferrugineum</name>
    <dbReference type="NCBI Taxonomy" id="439699"/>
    <lineage>
        <taxon>Bacteria</taxon>
        <taxon>Bacillati</taxon>
        <taxon>Actinomycetota</taxon>
        <taxon>Actinomycetes</taxon>
        <taxon>Micromonosporales</taxon>
        <taxon>Micromonosporaceae</taxon>
        <taxon>Pseudosporangium</taxon>
    </lineage>
</organism>